<organism evidence="1 2">
    <name type="scientific">Anatilimnocola aggregata</name>
    <dbReference type="NCBI Taxonomy" id="2528021"/>
    <lineage>
        <taxon>Bacteria</taxon>
        <taxon>Pseudomonadati</taxon>
        <taxon>Planctomycetota</taxon>
        <taxon>Planctomycetia</taxon>
        <taxon>Pirellulales</taxon>
        <taxon>Pirellulaceae</taxon>
        <taxon>Anatilimnocola</taxon>
    </lineage>
</organism>
<dbReference type="KEGG" id="aagg:ETAA8_16820"/>
<keyword evidence="2" id="KW-1185">Reference proteome</keyword>
<dbReference type="AlphaFoldDB" id="A0A517Y8X5"/>
<gene>
    <name evidence="1" type="ORF">ETAA8_16820</name>
</gene>
<name>A0A517Y8X5_9BACT</name>
<reference evidence="1 2" key="1">
    <citation type="submission" date="2019-02" db="EMBL/GenBank/DDBJ databases">
        <title>Deep-cultivation of Planctomycetes and their phenomic and genomic characterization uncovers novel biology.</title>
        <authorList>
            <person name="Wiegand S."/>
            <person name="Jogler M."/>
            <person name="Boedeker C."/>
            <person name="Pinto D."/>
            <person name="Vollmers J."/>
            <person name="Rivas-Marin E."/>
            <person name="Kohn T."/>
            <person name="Peeters S.H."/>
            <person name="Heuer A."/>
            <person name="Rast P."/>
            <person name="Oberbeckmann S."/>
            <person name="Bunk B."/>
            <person name="Jeske O."/>
            <person name="Meyerdierks A."/>
            <person name="Storesund J.E."/>
            <person name="Kallscheuer N."/>
            <person name="Luecker S."/>
            <person name="Lage O.M."/>
            <person name="Pohl T."/>
            <person name="Merkel B.J."/>
            <person name="Hornburger P."/>
            <person name="Mueller R.-W."/>
            <person name="Bruemmer F."/>
            <person name="Labrenz M."/>
            <person name="Spormann A.M."/>
            <person name="Op den Camp H."/>
            <person name="Overmann J."/>
            <person name="Amann R."/>
            <person name="Jetten M.S.M."/>
            <person name="Mascher T."/>
            <person name="Medema M.H."/>
            <person name="Devos D.P."/>
            <person name="Kaster A.-K."/>
            <person name="Ovreas L."/>
            <person name="Rohde M."/>
            <person name="Galperin M.Y."/>
            <person name="Jogler C."/>
        </authorList>
    </citation>
    <scope>NUCLEOTIDE SEQUENCE [LARGE SCALE GENOMIC DNA]</scope>
    <source>
        <strain evidence="1 2">ETA_A8</strain>
    </source>
</reference>
<dbReference type="EMBL" id="CP036274">
    <property type="protein sequence ID" value="QDU26602.1"/>
    <property type="molecule type" value="Genomic_DNA"/>
</dbReference>
<dbReference type="Proteomes" id="UP000315017">
    <property type="component" value="Chromosome"/>
</dbReference>
<evidence type="ECO:0000313" key="2">
    <source>
        <dbReference type="Proteomes" id="UP000315017"/>
    </source>
</evidence>
<proteinExistence type="predicted"/>
<accession>A0A517Y8X5</accession>
<evidence type="ECO:0000313" key="1">
    <source>
        <dbReference type="EMBL" id="QDU26602.1"/>
    </source>
</evidence>
<protein>
    <submittedName>
        <fullName evidence="1">Uncharacterized protein</fullName>
    </submittedName>
</protein>
<sequence length="40" mass="4794">MHCRRMKKKNVPQLQWLEDCLDAILKTLAQIIRSFVPGRR</sequence>